<evidence type="ECO:0000313" key="2">
    <source>
        <dbReference type="EMBL" id="GIO33380.1"/>
    </source>
</evidence>
<gene>
    <name evidence="2" type="ORF">J2TS6_45210</name>
</gene>
<dbReference type="GO" id="GO:0042601">
    <property type="term" value="C:endospore-forming forespore"/>
    <property type="evidence" value="ECO:0007669"/>
    <property type="project" value="TreeGrafter"/>
</dbReference>
<feature type="domain" description="Aminoglycoside phosphotransferase" evidence="1">
    <location>
        <begin position="98"/>
        <end position="274"/>
    </location>
</feature>
<comment type="caution">
    <text evidence="2">The sequence shown here is derived from an EMBL/GenBank/DDBJ whole genome shotgun (WGS) entry which is preliminary data.</text>
</comment>
<dbReference type="RefSeq" id="WP_160043545.1">
    <property type="nucleotide sequence ID" value="NZ_BORQ01000006.1"/>
</dbReference>
<keyword evidence="3" id="KW-1185">Reference proteome</keyword>
<dbReference type="Gene3D" id="3.90.1200.10">
    <property type="match status" value="1"/>
</dbReference>
<accession>A0A919XMZ6</accession>
<dbReference type="Proteomes" id="UP000679779">
    <property type="component" value="Unassembled WGS sequence"/>
</dbReference>
<organism evidence="2 3">
    <name type="scientific">Paenibacillus albilobatus</name>
    <dbReference type="NCBI Taxonomy" id="2716884"/>
    <lineage>
        <taxon>Bacteria</taxon>
        <taxon>Bacillati</taxon>
        <taxon>Bacillota</taxon>
        <taxon>Bacilli</taxon>
        <taxon>Bacillales</taxon>
        <taxon>Paenibacillaceae</taxon>
        <taxon>Paenibacillus</taxon>
    </lineage>
</organism>
<evidence type="ECO:0000259" key="1">
    <source>
        <dbReference type="Pfam" id="PF01636"/>
    </source>
</evidence>
<dbReference type="InterPro" id="IPR011009">
    <property type="entry name" value="Kinase-like_dom_sf"/>
</dbReference>
<dbReference type="EMBL" id="BORQ01000006">
    <property type="protein sequence ID" value="GIO33380.1"/>
    <property type="molecule type" value="Genomic_DNA"/>
</dbReference>
<dbReference type="SUPFAM" id="SSF56112">
    <property type="entry name" value="Protein kinase-like (PK-like)"/>
    <property type="match status" value="1"/>
</dbReference>
<dbReference type="AlphaFoldDB" id="A0A919XMZ6"/>
<reference evidence="2" key="1">
    <citation type="submission" date="2021-03" db="EMBL/GenBank/DDBJ databases">
        <title>Antimicrobial resistance genes in bacteria isolated from Japanese honey, and their potential for conferring macrolide and lincosamide resistance in the American foulbrood pathogen Paenibacillus larvae.</title>
        <authorList>
            <person name="Okamoto M."/>
            <person name="Kumagai M."/>
            <person name="Kanamori H."/>
            <person name="Takamatsu D."/>
        </authorList>
    </citation>
    <scope>NUCLEOTIDE SEQUENCE</scope>
    <source>
        <strain evidence="2">J2TS6</strain>
    </source>
</reference>
<dbReference type="InterPro" id="IPR047175">
    <property type="entry name" value="CotS-like"/>
</dbReference>
<protein>
    <recommendedName>
        <fullName evidence="1">Aminoglycoside phosphotransferase domain-containing protein</fullName>
    </recommendedName>
</protein>
<evidence type="ECO:0000313" key="3">
    <source>
        <dbReference type="Proteomes" id="UP000679779"/>
    </source>
</evidence>
<dbReference type="InterPro" id="IPR002575">
    <property type="entry name" value="Aminoglycoside_PTrfase"/>
</dbReference>
<dbReference type="Pfam" id="PF01636">
    <property type="entry name" value="APH"/>
    <property type="match status" value="1"/>
</dbReference>
<dbReference type="Gene3D" id="3.30.200.20">
    <property type="entry name" value="Phosphorylase Kinase, domain 1"/>
    <property type="match status" value="1"/>
</dbReference>
<name>A0A919XMZ6_9BACL</name>
<proteinExistence type="predicted"/>
<sequence length="355" mass="40364">MPVPYPRSQIRGIARQFGLNMISSAPMPSLYRKHAVIRMQTETGTYALKPFIKSELLRTSTVKQMNSAADDVRHLMNSGYLHMPPWLPANSGKLWILDRGRPFYVTAWIEGRPMQTAQDFEQLGQALAALHAIPPGKAGLKRAPALEQIRLWKTKDSFFRKTTARLHQKGRYRRWIETYGKACTSLSERAWSELATPETIRLIKDEAARPSFVHNDVTMPNVILSGDGRLFLIDWDRIRLGSAFIDTAKAIKNTTQFNPEFIQSFLTGYEQHRPLGKAARKTIAALYALPLEVWSAFRFPSRAGSRQMLRTIDRTWQQRVKAVEFMDAWAGLASGIPCPSNIHRKMGRLPRGEST</sequence>
<dbReference type="PANTHER" id="PTHR39179:SF3">
    <property type="entry name" value="COTS-RELATED PROTEIN"/>
    <property type="match status" value="1"/>
</dbReference>
<dbReference type="PANTHER" id="PTHR39179">
    <property type="entry name" value="SPORE COAT PROTEIN I"/>
    <property type="match status" value="1"/>
</dbReference>